<comment type="caution">
    <text evidence="3">The sequence shown here is derived from an EMBL/GenBank/DDBJ whole genome shotgun (WGS) entry which is preliminary data.</text>
</comment>
<gene>
    <name evidence="3" type="ORF">E9232_005190</name>
</gene>
<sequence>MTRSSGSPGALLIALAMAAVVPVPVQAVPLPVLPTAGGAPVSPVRDRYDPCTDGRFSDGHPHSCAELHDWLDRRRDREDRRGRYDPCTDGRVSDGRARSCDELLDWLDRRRDRDDERPWRGWR</sequence>
<proteinExistence type="predicted"/>
<evidence type="ECO:0000256" key="1">
    <source>
        <dbReference type="SAM" id="MobiDB-lite"/>
    </source>
</evidence>
<evidence type="ECO:0000256" key="2">
    <source>
        <dbReference type="SAM" id="SignalP"/>
    </source>
</evidence>
<evidence type="ECO:0000313" key="4">
    <source>
        <dbReference type="Proteomes" id="UP001262410"/>
    </source>
</evidence>
<feature type="signal peptide" evidence="2">
    <location>
        <begin position="1"/>
        <end position="27"/>
    </location>
</feature>
<feature type="region of interest" description="Disordered" evidence="1">
    <location>
        <begin position="32"/>
        <end position="60"/>
    </location>
</feature>
<reference evidence="3 4" key="1">
    <citation type="submission" date="2023-07" db="EMBL/GenBank/DDBJ databases">
        <title>Sorghum-associated microbial communities from plants grown in Nebraska, USA.</title>
        <authorList>
            <person name="Schachtman D."/>
        </authorList>
    </citation>
    <scope>NUCLEOTIDE SEQUENCE [LARGE SCALE GENOMIC DNA]</scope>
    <source>
        <strain evidence="3 4">584</strain>
    </source>
</reference>
<keyword evidence="4" id="KW-1185">Reference proteome</keyword>
<dbReference type="RefSeq" id="WP_309798920.1">
    <property type="nucleotide sequence ID" value="NZ_JAVDPW010000009.1"/>
</dbReference>
<evidence type="ECO:0000313" key="3">
    <source>
        <dbReference type="EMBL" id="MDR6292650.1"/>
    </source>
</evidence>
<dbReference type="Proteomes" id="UP001262410">
    <property type="component" value="Unassembled WGS sequence"/>
</dbReference>
<feature type="chain" id="PRO_5046903990" description="Secreted protein" evidence="2">
    <location>
        <begin position="28"/>
        <end position="123"/>
    </location>
</feature>
<name>A0ABU1JYL7_9PROT</name>
<evidence type="ECO:0008006" key="5">
    <source>
        <dbReference type="Google" id="ProtNLM"/>
    </source>
</evidence>
<keyword evidence="2" id="KW-0732">Signal</keyword>
<protein>
    <recommendedName>
        <fullName evidence="5">Secreted protein</fullName>
    </recommendedName>
</protein>
<accession>A0ABU1JYL7</accession>
<feature type="compositionally biased region" description="Basic and acidic residues" evidence="1">
    <location>
        <begin position="44"/>
        <end position="60"/>
    </location>
</feature>
<organism evidence="3 4">
    <name type="scientific">Inquilinus ginsengisoli</name>
    <dbReference type="NCBI Taxonomy" id="363840"/>
    <lineage>
        <taxon>Bacteria</taxon>
        <taxon>Pseudomonadati</taxon>
        <taxon>Pseudomonadota</taxon>
        <taxon>Alphaproteobacteria</taxon>
        <taxon>Rhodospirillales</taxon>
        <taxon>Rhodospirillaceae</taxon>
        <taxon>Inquilinus</taxon>
    </lineage>
</organism>
<dbReference type="EMBL" id="JAVDPW010000009">
    <property type="protein sequence ID" value="MDR6292650.1"/>
    <property type="molecule type" value="Genomic_DNA"/>
</dbReference>